<accession>A0ABQ7G127</accession>
<protein>
    <submittedName>
        <fullName evidence="1">Uncharacterized protein</fullName>
    </submittedName>
</protein>
<proteinExistence type="predicted"/>
<dbReference type="Proteomes" id="UP000815325">
    <property type="component" value="Unassembled WGS sequence"/>
</dbReference>
<keyword evidence="2" id="KW-1185">Reference proteome</keyword>
<comment type="caution">
    <text evidence="1">The sequence shown here is derived from an EMBL/GenBank/DDBJ whole genome shotgun (WGS) entry which is preliminary data.</text>
</comment>
<reference evidence="1" key="1">
    <citation type="submission" date="2017-08" db="EMBL/GenBank/DDBJ databases">
        <authorList>
            <person name="Polle J.E."/>
            <person name="Barry K."/>
            <person name="Cushman J."/>
            <person name="Schmutz J."/>
            <person name="Tran D."/>
            <person name="Hathwaick L.T."/>
            <person name="Yim W.C."/>
            <person name="Jenkins J."/>
            <person name="Mckie-Krisberg Z.M."/>
            <person name="Prochnik S."/>
            <person name="Lindquist E."/>
            <person name="Dockter R.B."/>
            <person name="Adam C."/>
            <person name="Molina H."/>
            <person name="Bunkerborg J."/>
            <person name="Jin E."/>
            <person name="Buchheim M."/>
            <person name="Magnuson J."/>
        </authorList>
    </citation>
    <scope>NUCLEOTIDE SEQUENCE</scope>
    <source>
        <strain evidence="1">CCAP 19/18</strain>
    </source>
</reference>
<organism evidence="1 2">
    <name type="scientific">Dunaliella salina</name>
    <name type="common">Green alga</name>
    <name type="synonym">Protococcus salinus</name>
    <dbReference type="NCBI Taxonomy" id="3046"/>
    <lineage>
        <taxon>Eukaryota</taxon>
        <taxon>Viridiplantae</taxon>
        <taxon>Chlorophyta</taxon>
        <taxon>core chlorophytes</taxon>
        <taxon>Chlorophyceae</taxon>
        <taxon>CS clade</taxon>
        <taxon>Chlamydomonadales</taxon>
        <taxon>Dunaliellaceae</taxon>
        <taxon>Dunaliella</taxon>
    </lineage>
</organism>
<evidence type="ECO:0000313" key="2">
    <source>
        <dbReference type="Proteomes" id="UP000815325"/>
    </source>
</evidence>
<evidence type="ECO:0000313" key="1">
    <source>
        <dbReference type="EMBL" id="KAF5828266.1"/>
    </source>
</evidence>
<sequence length="53" mass="6056">MNTICSMKQGCLSPQKLEPPFDDRIFGRLAKVKPFGNSLYTQPMRLRMSPGRL</sequence>
<dbReference type="EMBL" id="MU070331">
    <property type="protein sequence ID" value="KAF5828266.1"/>
    <property type="molecule type" value="Genomic_DNA"/>
</dbReference>
<gene>
    <name evidence="1" type="ORF">DUNSADRAFT_17874</name>
</gene>
<name>A0ABQ7G127_DUNSA</name>